<keyword evidence="1" id="KW-0433">Leucine-rich repeat</keyword>
<sequence>MKNKVLLSLFTMVFTVSAVWAQTTAIPDVAFENYLETHDANGNIVDLGDDTSLGDGVEANGFVLTDRINAALVLSIDNLGINNLSGIEFFSSLETLICNGNNLTSLDVSNSANLKSLLCGSNQLLSINVAANTNLEDFDCSDNQISILNITSNRQLTSLDCSNNRIAAIDVSQNTDLTSLSISNNRINTLNVGVNTKLESLFSTSNQITTLDLSSNTNLKILDVSNNFISNLDLSSINATVCPDPQTDPITACQGPSSINVSNNQLVSLIVANGFNDLVSIFTSERNPDLFCIQIDAGFSPNANWAKDDWTYYAETVCDDIYTYVPDDNFEDYLETNGLGDGIPNNNFALTSQIVGAITLNIAGENIKDLTGLEGFENLEALYCSNNILPSLDVTANTKLTILDCSSQVPYVDTDDASNNYSFNSLNISNNVNLLNLNCSGNTLSTLDISNNLLLTDLDCSDNDIEILNISLHPNLVNFYCNDNSLLTLNINNGNNGVLNNFNATNNPQFLCIQVDDENNIGANWFKDGNASYSEGCGTYVPDDAFENYLESLVPSLGDGIANNNFVSTLDVNAFTGTLNIANLGISDLTGIEAFIALQALDCSNNNIEKLDLTTNVGLTSVICNDNVLEFVDVRNGNNTNIAVFNATNNSNLFCLNVDSPNYSQNAAGWTIDSIANYNDDCENNRFTAIPDDNFEQALIDLGLDIAPLDDQVLTANIEYLTSLNVSGKSIESLEGIKAFSSLTALDCSDNYLDELDVSGMLNLQELYCGSNYFLTNNIANVNGVLNTTTTPNLTKLFCADNNLADLDISLNANLEILDCSNNSLDVLDISNNNDLIEVNCDNNSISNFISYATDNFTLQLLSCSNNELSTLVASRSLALTNLNCRSNSLTSLDVISNANLEVLDFSDNKLTDVNLSATIALIALSGSNNELTEIDDLSSVILESLVLDNNQISQLSSVLNNLPSLKYLSINDNQLSDLDASLNMNLIELNVSNNDLANLQIPNNLNQLKTFNCSNNDIVGALDLTSMGIGACPEKNARNPLDFCPDDITINVSGNQLEFVNIQNGINNEILSFSATNNPNLTCIQVDDVNSVPASWLKDAITMYSLDCRFGETYVPDDNFEQALINLGYDTGALDDYVPTINIEVVTILDVSANAISDFTGIEDFTALENLDCSNNALSNIDISNNVNLTEINCSNNTLSSLDVTENPNIINLYISNNQFTEFDTSLIPLLERFNCDGNSILALNFTTNTALIDLSCASNVLEVLNLQNGQNSNISNLNAQNNPDLSCIQTDDGTAPAGVTWLKDATTAYSLDCRFGETYVPDDNFEQALIDLGFDTAPLNDYVPTSNIKNLTSLSIVEKGISDLTGIEDFESLTSLNIEGNILSTVDLIENVLLNNLNASNNQFATIDISNLTELRVLDVSNNSLLSINTNSNLGLTTLNISSNLFTTLDVSLLLDLERLNCSSNQLEALDVTVNNKLVELFCSSNAFTQDKLNIQNGTNTILRRFNASNNPDLSCILVDDPVAVVSNINGFYDDWYKDATTNYQLVCDDADNDGVANEDDLCPGTPFGEAVDLFGCPFSVLPNDNFTILITGETCLNNNDGKINITTKEFYEYKASLIGDDFDRNYAFTNEIDILNLLAGTYRLCLTSDELPSFERCFDIVINHPENLEVITSKSVNGKVLSINMSGSSNYKINFNGLEFKTSESQMTLQLESGKNTIKISTDKPCQGSYKESILLSNKMFVHPNPFQNEFNIYLGALQDDIVNISVYSYLGQLVYNEEIKRKDARSLSVDTNDFSIGLYTVFLTSKSSVSIFKIVKK</sequence>
<reference evidence="7" key="3">
    <citation type="submission" date="2018-05" db="EMBL/GenBank/DDBJ databases">
        <authorList>
            <person name="Lu D."/>
        </authorList>
    </citation>
    <scope>NUCLEOTIDE SEQUENCE [LARGE SCALE GENOMIC DNA]</scope>
    <source>
        <strain evidence="7">ZY111</strain>
    </source>
</reference>
<evidence type="ECO:0000256" key="2">
    <source>
        <dbReference type="ARBA" id="ARBA00022729"/>
    </source>
</evidence>
<protein>
    <recommendedName>
        <fullName evidence="5">Secretion system C-terminal sorting domain-containing protein</fullName>
    </recommendedName>
</protein>
<evidence type="ECO:0000313" key="7">
    <source>
        <dbReference type="Proteomes" id="UP000245375"/>
    </source>
</evidence>
<feature type="signal peptide" evidence="4">
    <location>
        <begin position="1"/>
        <end position="21"/>
    </location>
</feature>
<dbReference type="PANTHER" id="PTHR47566:SF1">
    <property type="entry name" value="PROTEIN NUD1"/>
    <property type="match status" value="1"/>
</dbReference>
<evidence type="ECO:0000256" key="3">
    <source>
        <dbReference type="ARBA" id="ARBA00022737"/>
    </source>
</evidence>
<feature type="chain" id="PRO_5015707046" description="Secretion system C-terminal sorting domain-containing protein" evidence="4">
    <location>
        <begin position="22"/>
        <end position="1821"/>
    </location>
</feature>
<keyword evidence="2 4" id="KW-0732">Signal</keyword>
<evidence type="ECO:0000313" key="6">
    <source>
        <dbReference type="EMBL" id="PWH81500.1"/>
    </source>
</evidence>
<dbReference type="SMART" id="SM00365">
    <property type="entry name" value="LRR_SD22"/>
    <property type="match status" value="7"/>
</dbReference>
<proteinExistence type="predicted"/>
<dbReference type="InterPro" id="IPR032675">
    <property type="entry name" value="LRR_dom_sf"/>
</dbReference>
<keyword evidence="7" id="KW-1185">Reference proteome</keyword>
<evidence type="ECO:0000259" key="5">
    <source>
        <dbReference type="Pfam" id="PF18962"/>
    </source>
</evidence>
<dbReference type="OrthoDB" id="3179827at2"/>
<dbReference type="SMART" id="SM00369">
    <property type="entry name" value="LRR_TYP"/>
    <property type="match status" value="6"/>
</dbReference>
<organism evidence="6 7">
    <name type="scientific">Algibacter marinivivus</name>
    <dbReference type="NCBI Taxonomy" id="2100723"/>
    <lineage>
        <taxon>Bacteria</taxon>
        <taxon>Pseudomonadati</taxon>
        <taxon>Bacteroidota</taxon>
        <taxon>Flavobacteriia</taxon>
        <taxon>Flavobacteriales</taxon>
        <taxon>Flavobacteriaceae</taxon>
        <taxon>Algibacter</taxon>
    </lineage>
</organism>
<accession>A0A2U2X166</accession>
<reference evidence="7" key="1">
    <citation type="submission" date="2018-05" db="EMBL/GenBank/DDBJ databases">
        <title>Algibacter marinivivus sp. nov., isolated from sample around a algae.</title>
        <authorList>
            <person name="Lu D."/>
        </authorList>
    </citation>
    <scope>NUCLEOTIDE SEQUENCE [LARGE SCALE GENOMIC DNA]</scope>
    <source>
        <strain evidence="7">ZY111</strain>
    </source>
</reference>
<dbReference type="Pfam" id="PF18962">
    <property type="entry name" value="Por_Secre_tail"/>
    <property type="match status" value="1"/>
</dbReference>
<dbReference type="InterPro" id="IPR026444">
    <property type="entry name" value="Secre_tail"/>
</dbReference>
<dbReference type="Gene3D" id="3.80.10.10">
    <property type="entry name" value="Ribonuclease Inhibitor"/>
    <property type="match status" value="7"/>
</dbReference>
<name>A0A2U2X166_9FLAO</name>
<dbReference type="RefSeq" id="WP_109353818.1">
    <property type="nucleotide sequence ID" value="NZ_QFRI01000005.1"/>
</dbReference>
<dbReference type="SUPFAM" id="SSF52058">
    <property type="entry name" value="L domain-like"/>
    <property type="match status" value="6"/>
</dbReference>
<dbReference type="Proteomes" id="UP000245375">
    <property type="component" value="Unassembled WGS sequence"/>
</dbReference>
<dbReference type="EMBL" id="QFRI01000005">
    <property type="protein sequence ID" value="PWH81500.1"/>
    <property type="molecule type" value="Genomic_DNA"/>
</dbReference>
<evidence type="ECO:0000256" key="1">
    <source>
        <dbReference type="ARBA" id="ARBA00022614"/>
    </source>
</evidence>
<dbReference type="InterPro" id="IPR003591">
    <property type="entry name" value="Leu-rich_rpt_typical-subtyp"/>
</dbReference>
<dbReference type="NCBIfam" id="TIGR04183">
    <property type="entry name" value="Por_Secre_tail"/>
    <property type="match status" value="1"/>
</dbReference>
<gene>
    <name evidence="6" type="ORF">DIS18_14560</name>
</gene>
<keyword evidence="3" id="KW-0677">Repeat</keyword>
<dbReference type="PANTHER" id="PTHR47566">
    <property type="match status" value="1"/>
</dbReference>
<dbReference type="InterPro" id="IPR001611">
    <property type="entry name" value="Leu-rich_rpt"/>
</dbReference>
<dbReference type="PROSITE" id="PS51450">
    <property type="entry name" value="LRR"/>
    <property type="match status" value="3"/>
</dbReference>
<evidence type="ECO:0000256" key="4">
    <source>
        <dbReference type="SAM" id="SignalP"/>
    </source>
</evidence>
<comment type="caution">
    <text evidence="6">The sequence shown here is derived from an EMBL/GenBank/DDBJ whole genome shotgun (WGS) entry which is preliminary data.</text>
</comment>
<dbReference type="GO" id="GO:0035591">
    <property type="term" value="F:signaling adaptor activity"/>
    <property type="evidence" value="ECO:0007669"/>
    <property type="project" value="TreeGrafter"/>
</dbReference>
<reference evidence="6 7" key="2">
    <citation type="submission" date="2018-05" db="EMBL/GenBank/DDBJ databases">
        <title>Algibacter marinivivus sp. nov., isolated from sample around a algae.</title>
        <authorList>
            <person name="Zhong X."/>
        </authorList>
    </citation>
    <scope>NUCLEOTIDE SEQUENCE [LARGE SCALE GENOMIC DNA]</scope>
    <source>
        <strain evidence="6 7">ZY111</strain>
    </source>
</reference>
<feature type="domain" description="Secretion system C-terminal sorting" evidence="5">
    <location>
        <begin position="1745"/>
        <end position="1818"/>
    </location>
</feature>
<dbReference type="InterPro" id="IPR052574">
    <property type="entry name" value="CDIRP"/>
</dbReference>